<evidence type="ECO:0000256" key="2">
    <source>
        <dbReference type="ARBA" id="ARBA00005417"/>
    </source>
</evidence>
<accession>A0A916XZT7</accession>
<gene>
    <name evidence="11" type="ORF">GCM10010915_00540</name>
</gene>
<dbReference type="CDD" id="cd03225">
    <property type="entry name" value="ABC_cobalt_CbiO_domain1"/>
    <property type="match status" value="2"/>
</dbReference>
<feature type="transmembrane region" description="Helical" evidence="9">
    <location>
        <begin position="567"/>
        <end position="587"/>
    </location>
</feature>
<sequence length="712" mass="75605">MTDPLVALHDVTVTYADSADPALRGVTLAIGRGEVVLLAGPSGSGKSTLAMTMNGLVPHAIDADLTGRVTVAGTDTAASSPAQLSRTVGMVFQDPDVQVVTGSVYDEVAFGPENLCVPEDEVRDRVADALRIVGLWERREEDPAALSGGGRQRLAIAAALAMQTPLIVLDEPTANLDPQGARSVYDALDQIVASGETSLLLIEHALDAALPLATRMVVLDRTGHPAFDDAPQTLLRDHADELEELGVGLAPAHVPRPAAEPADPILTTHSLTLARGGHTVLHGVSVDIPRGSVTAIVGPNGAGKTTLAQAIAGVLRTPRGTVLRETDVRFVFQNPEHQFVAHTVREELAHGVRGLPRHEAAERVESMLARLDLTAHADRHPFRLSGGQKRRLSLGAVTIGMRPGGMLVLDEPLYGQDRAHTASLLTMLEELHEQGTTIVVVTHDLRLVASHATHVIEMNAGRVTPVEGLPKDPTRPTALGAAGAARRRFLERRDPLATLLAVFPGLVALIFTRDIMTPAVFVGLAYITLLVGVPPSRRLVLWLLGTLPAIGAVLAAGFGLWTGFDNGIATALRLVALLALALIPGLASDGVDTVRALTAHLRIPYRVGYSALAALRFVPRFRHEFGVIRAAHRLRGSRALGPLAYPRLLIPLLASGIRHAERVALAMDARAFGAFPTRTERRRPRWHLADTAFVAGAWILTAAAMVAGPLVA</sequence>
<dbReference type="PROSITE" id="PS00211">
    <property type="entry name" value="ABC_TRANSPORTER_1"/>
    <property type="match status" value="1"/>
</dbReference>
<dbReference type="GO" id="GO:0043190">
    <property type="term" value="C:ATP-binding cassette (ABC) transporter complex"/>
    <property type="evidence" value="ECO:0007669"/>
    <property type="project" value="TreeGrafter"/>
</dbReference>
<keyword evidence="5" id="KW-0547">Nucleotide-binding</keyword>
<keyword evidence="6" id="KW-0067">ATP-binding</keyword>
<keyword evidence="3" id="KW-0813">Transport</keyword>
<evidence type="ECO:0000256" key="3">
    <source>
        <dbReference type="ARBA" id="ARBA00022448"/>
    </source>
</evidence>
<dbReference type="Pfam" id="PF00005">
    <property type="entry name" value="ABC_tran"/>
    <property type="match status" value="2"/>
</dbReference>
<evidence type="ECO:0000256" key="5">
    <source>
        <dbReference type="ARBA" id="ARBA00022741"/>
    </source>
</evidence>
<comment type="caution">
    <text evidence="11">The sequence shown here is derived from an EMBL/GenBank/DDBJ whole genome shotgun (WGS) entry which is preliminary data.</text>
</comment>
<reference evidence="11" key="1">
    <citation type="journal article" date="2014" name="Int. J. Syst. Evol. Microbiol.">
        <title>Complete genome sequence of Corynebacterium casei LMG S-19264T (=DSM 44701T), isolated from a smear-ripened cheese.</title>
        <authorList>
            <consortium name="US DOE Joint Genome Institute (JGI-PGF)"/>
            <person name="Walter F."/>
            <person name="Albersmeier A."/>
            <person name="Kalinowski J."/>
            <person name="Ruckert C."/>
        </authorList>
    </citation>
    <scope>NUCLEOTIDE SEQUENCE</scope>
    <source>
        <strain evidence="11">CGMCC 1.15152</strain>
    </source>
</reference>
<evidence type="ECO:0000256" key="6">
    <source>
        <dbReference type="ARBA" id="ARBA00022840"/>
    </source>
</evidence>
<feature type="domain" description="ABC transporter" evidence="10">
    <location>
        <begin position="266"/>
        <end position="485"/>
    </location>
</feature>
<evidence type="ECO:0000256" key="4">
    <source>
        <dbReference type="ARBA" id="ARBA00022692"/>
    </source>
</evidence>
<evidence type="ECO:0000313" key="12">
    <source>
        <dbReference type="Proteomes" id="UP000633205"/>
    </source>
</evidence>
<dbReference type="PANTHER" id="PTHR43553:SF24">
    <property type="entry name" value="ENERGY-COUPLING FACTOR TRANSPORTER ATP-BINDING PROTEIN ECFA1"/>
    <property type="match status" value="1"/>
</dbReference>
<comment type="subcellular location">
    <subcellularLocation>
        <location evidence="1">Membrane</location>
        <topology evidence="1">Multi-pass membrane protein</topology>
    </subcellularLocation>
</comment>
<evidence type="ECO:0000259" key="10">
    <source>
        <dbReference type="PROSITE" id="PS50893"/>
    </source>
</evidence>
<dbReference type="PANTHER" id="PTHR43553">
    <property type="entry name" value="HEAVY METAL TRANSPORTER"/>
    <property type="match status" value="1"/>
</dbReference>
<dbReference type="InterPro" id="IPR003593">
    <property type="entry name" value="AAA+_ATPase"/>
</dbReference>
<dbReference type="PROSITE" id="PS50893">
    <property type="entry name" value="ABC_TRANSPORTER_2"/>
    <property type="match status" value="2"/>
</dbReference>
<keyword evidence="8 9" id="KW-0472">Membrane</keyword>
<dbReference type="GO" id="GO:0016887">
    <property type="term" value="F:ATP hydrolysis activity"/>
    <property type="evidence" value="ECO:0007669"/>
    <property type="project" value="InterPro"/>
</dbReference>
<dbReference type="InterPro" id="IPR003339">
    <property type="entry name" value="ABC/ECF_trnsptr_transmembrane"/>
</dbReference>
<organism evidence="11 12">
    <name type="scientific">Microbacterium faecale</name>
    <dbReference type="NCBI Taxonomy" id="1804630"/>
    <lineage>
        <taxon>Bacteria</taxon>
        <taxon>Bacillati</taxon>
        <taxon>Actinomycetota</taxon>
        <taxon>Actinomycetes</taxon>
        <taxon>Micrococcales</taxon>
        <taxon>Microbacteriaceae</taxon>
        <taxon>Microbacterium</taxon>
    </lineage>
</organism>
<proteinExistence type="inferred from homology"/>
<keyword evidence="12" id="KW-1185">Reference proteome</keyword>
<feature type="transmembrane region" description="Helical" evidence="9">
    <location>
        <begin position="540"/>
        <end position="561"/>
    </location>
</feature>
<dbReference type="GO" id="GO:0042626">
    <property type="term" value="F:ATPase-coupled transmembrane transporter activity"/>
    <property type="evidence" value="ECO:0007669"/>
    <property type="project" value="TreeGrafter"/>
</dbReference>
<feature type="transmembrane region" description="Helical" evidence="9">
    <location>
        <begin position="517"/>
        <end position="533"/>
    </location>
</feature>
<dbReference type="Proteomes" id="UP000633205">
    <property type="component" value="Unassembled WGS sequence"/>
</dbReference>
<evidence type="ECO:0000256" key="7">
    <source>
        <dbReference type="ARBA" id="ARBA00022989"/>
    </source>
</evidence>
<dbReference type="Pfam" id="PF02361">
    <property type="entry name" value="CbiQ"/>
    <property type="match status" value="1"/>
</dbReference>
<evidence type="ECO:0000313" key="11">
    <source>
        <dbReference type="EMBL" id="GGD24483.1"/>
    </source>
</evidence>
<dbReference type="InterPro" id="IPR050095">
    <property type="entry name" value="ECF_ABC_transporter_ATP-bd"/>
</dbReference>
<name>A0A916XZT7_9MICO</name>
<dbReference type="InterPro" id="IPR015856">
    <property type="entry name" value="ABC_transpr_CbiO/EcfA_su"/>
</dbReference>
<dbReference type="SMART" id="SM00382">
    <property type="entry name" value="AAA"/>
    <property type="match status" value="2"/>
</dbReference>
<feature type="transmembrane region" description="Helical" evidence="9">
    <location>
        <begin position="688"/>
        <end position="711"/>
    </location>
</feature>
<dbReference type="SUPFAM" id="SSF52540">
    <property type="entry name" value="P-loop containing nucleoside triphosphate hydrolases"/>
    <property type="match status" value="2"/>
</dbReference>
<dbReference type="CDD" id="cd16914">
    <property type="entry name" value="EcfT"/>
    <property type="match status" value="1"/>
</dbReference>
<keyword evidence="7 9" id="KW-1133">Transmembrane helix</keyword>
<dbReference type="InterPro" id="IPR017871">
    <property type="entry name" value="ABC_transporter-like_CS"/>
</dbReference>
<dbReference type="RefSeq" id="WP_188710332.1">
    <property type="nucleotide sequence ID" value="NZ_BMHO01000001.1"/>
</dbReference>
<protein>
    <recommendedName>
        <fullName evidence="10">ABC transporter domain-containing protein</fullName>
    </recommendedName>
</protein>
<comment type="similarity">
    <text evidence="2">Belongs to the ABC transporter superfamily.</text>
</comment>
<dbReference type="AlphaFoldDB" id="A0A916XZT7"/>
<keyword evidence="4 9" id="KW-0812">Transmembrane</keyword>
<dbReference type="InterPro" id="IPR027417">
    <property type="entry name" value="P-loop_NTPase"/>
</dbReference>
<feature type="domain" description="ABC transporter" evidence="10">
    <location>
        <begin position="6"/>
        <end position="246"/>
    </location>
</feature>
<evidence type="ECO:0000256" key="9">
    <source>
        <dbReference type="SAM" id="Phobius"/>
    </source>
</evidence>
<dbReference type="EMBL" id="BMHO01000001">
    <property type="protein sequence ID" value="GGD24483.1"/>
    <property type="molecule type" value="Genomic_DNA"/>
</dbReference>
<dbReference type="Gene3D" id="3.40.50.300">
    <property type="entry name" value="P-loop containing nucleotide triphosphate hydrolases"/>
    <property type="match status" value="2"/>
</dbReference>
<evidence type="ECO:0000256" key="1">
    <source>
        <dbReference type="ARBA" id="ARBA00004141"/>
    </source>
</evidence>
<dbReference type="InterPro" id="IPR003439">
    <property type="entry name" value="ABC_transporter-like_ATP-bd"/>
</dbReference>
<reference evidence="11" key="2">
    <citation type="submission" date="2020-09" db="EMBL/GenBank/DDBJ databases">
        <authorList>
            <person name="Sun Q."/>
            <person name="Zhou Y."/>
        </authorList>
    </citation>
    <scope>NUCLEOTIDE SEQUENCE</scope>
    <source>
        <strain evidence="11">CGMCC 1.15152</strain>
    </source>
</reference>
<dbReference type="GO" id="GO:0005524">
    <property type="term" value="F:ATP binding"/>
    <property type="evidence" value="ECO:0007669"/>
    <property type="project" value="UniProtKB-KW"/>
</dbReference>
<evidence type="ECO:0000256" key="8">
    <source>
        <dbReference type="ARBA" id="ARBA00023136"/>
    </source>
</evidence>